<organism evidence="1 2">
    <name type="scientific">Bauhinia variegata</name>
    <name type="common">Purple orchid tree</name>
    <name type="synonym">Phanera variegata</name>
    <dbReference type="NCBI Taxonomy" id="167791"/>
    <lineage>
        <taxon>Eukaryota</taxon>
        <taxon>Viridiplantae</taxon>
        <taxon>Streptophyta</taxon>
        <taxon>Embryophyta</taxon>
        <taxon>Tracheophyta</taxon>
        <taxon>Spermatophyta</taxon>
        <taxon>Magnoliopsida</taxon>
        <taxon>eudicotyledons</taxon>
        <taxon>Gunneridae</taxon>
        <taxon>Pentapetalae</taxon>
        <taxon>rosids</taxon>
        <taxon>fabids</taxon>
        <taxon>Fabales</taxon>
        <taxon>Fabaceae</taxon>
        <taxon>Cercidoideae</taxon>
        <taxon>Cercideae</taxon>
        <taxon>Bauhiniinae</taxon>
        <taxon>Bauhinia</taxon>
    </lineage>
</organism>
<dbReference type="Proteomes" id="UP000828941">
    <property type="component" value="Chromosome 1"/>
</dbReference>
<keyword evidence="2" id="KW-1185">Reference proteome</keyword>
<comment type="caution">
    <text evidence="1">The sequence shown here is derived from an EMBL/GenBank/DDBJ whole genome shotgun (WGS) entry which is preliminary data.</text>
</comment>
<evidence type="ECO:0000313" key="1">
    <source>
        <dbReference type="EMBL" id="KAI4356998.1"/>
    </source>
</evidence>
<accession>A0ACB9Q865</accession>
<reference evidence="1 2" key="1">
    <citation type="journal article" date="2022" name="DNA Res.">
        <title>Chromosomal-level genome assembly of the orchid tree Bauhinia variegata (Leguminosae; Cercidoideae) supports the allotetraploid origin hypothesis of Bauhinia.</title>
        <authorList>
            <person name="Zhong Y."/>
            <person name="Chen Y."/>
            <person name="Zheng D."/>
            <person name="Pang J."/>
            <person name="Liu Y."/>
            <person name="Luo S."/>
            <person name="Meng S."/>
            <person name="Qian L."/>
            <person name="Wei D."/>
            <person name="Dai S."/>
            <person name="Zhou R."/>
        </authorList>
    </citation>
    <scope>NUCLEOTIDE SEQUENCE [LARGE SCALE GENOMIC DNA]</scope>
    <source>
        <strain evidence="1">BV-YZ2020</strain>
    </source>
</reference>
<gene>
    <name evidence="1" type="ORF">L6164_000976</name>
</gene>
<protein>
    <submittedName>
        <fullName evidence="1">Uncharacterized protein</fullName>
    </submittedName>
</protein>
<dbReference type="EMBL" id="CM039426">
    <property type="protein sequence ID" value="KAI4356998.1"/>
    <property type="molecule type" value="Genomic_DNA"/>
</dbReference>
<proteinExistence type="predicted"/>
<evidence type="ECO:0000313" key="2">
    <source>
        <dbReference type="Proteomes" id="UP000828941"/>
    </source>
</evidence>
<sequence>MKNAVAPPSVVALNAPTHFPIKLTASNYPVWRKQSEGVFNIGVQLTETNYDVWSQLMEMHIAEREKLSYIMGKTNPPDESDKAYDKW</sequence>
<name>A0ACB9Q865_BAUVA</name>